<dbReference type="Pfam" id="PF21837">
    <property type="entry name" value="DUF6896"/>
    <property type="match status" value="1"/>
</dbReference>
<evidence type="ECO:0000259" key="1">
    <source>
        <dbReference type="Pfam" id="PF21837"/>
    </source>
</evidence>
<gene>
    <name evidence="2" type="ORF">SOIL9_01260</name>
</gene>
<feature type="domain" description="DUF6896" evidence="1">
    <location>
        <begin position="11"/>
        <end position="112"/>
    </location>
</feature>
<dbReference type="Proteomes" id="UP000464178">
    <property type="component" value="Chromosome"/>
</dbReference>
<dbReference type="InterPro" id="IPR054191">
    <property type="entry name" value="DUF6896"/>
</dbReference>
<keyword evidence="3" id="KW-1185">Reference proteome</keyword>
<reference evidence="2 3" key="1">
    <citation type="submission" date="2019-05" db="EMBL/GenBank/DDBJ databases">
        <authorList>
            <consortium name="Science for Life Laboratories"/>
        </authorList>
    </citation>
    <scope>NUCLEOTIDE SEQUENCE [LARGE SCALE GENOMIC DNA]</scope>
    <source>
        <strain evidence="2">Soil9</strain>
    </source>
</reference>
<evidence type="ECO:0000313" key="3">
    <source>
        <dbReference type="Proteomes" id="UP000464178"/>
    </source>
</evidence>
<protein>
    <recommendedName>
        <fullName evidence="1">DUF6896 domain-containing protein</fullName>
    </recommendedName>
</protein>
<organism evidence="2 3">
    <name type="scientific">Gemmata massiliana</name>
    <dbReference type="NCBI Taxonomy" id="1210884"/>
    <lineage>
        <taxon>Bacteria</taxon>
        <taxon>Pseudomonadati</taxon>
        <taxon>Planctomycetota</taxon>
        <taxon>Planctomycetia</taxon>
        <taxon>Gemmatales</taxon>
        <taxon>Gemmataceae</taxon>
        <taxon>Gemmata</taxon>
    </lineage>
</organism>
<dbReference type="EMBL" id="LR593886">
    <property type="protein sequence ID" value="VTR98882.1"/>
    <property type="molecule type" value="Genomic_DNA"/>
</dbReference>
<dbReference type="KEGG" id="gms:SOIL9_01260"/>
<accession>A0A6P2DGD9</accession>
<sequence length="206" mass="23182">MDTLTAQFLMACKQFVRIRRPLVEDLASALGVPSQELFYLWMERRCRPRGSLPNGVWEYYFHGYQCDFKHGSDGRFLRFDFAPGGATEAFTAWGVTQFVMTTKSPWPEFSELQSHLAAKPPPYNELSGDVGRAVQLCEGLEKEGFVSVAAPDLIAFGRQHTTLNTEGIAVQRLPDDTPERTWLDVSVADRKVVTAEGQSFLASRDR</sequence>
<dbReference type="AlphaFoldDB" id="A0A6P2DGD9"/>
<dbReference type="RefSeq" id="WP_162671725.1">
    <property type="nucleotide sequence ID" value="NZ_LR593886.1"/>
</dbReference>
<name>A0A6P2DGD9_9BACT</name>
<proteinExistence type="predicted"/>
<evidence type="ECO:0000313" key="2">
    <source>
        <dbReference type="EMBL" id="VTR98882.1"/>
    </source>
</evidence>